<dbReference type="InterPro" id="IPR001375">
    <property type="entry name" value="Peptidase_S9_cat"/>
</dbReference>
<accession>A0A0L0G790</accession>
<evidence type="ECO:0000313" key="2">
    <source>
        <dbReference type="EMBL" id="KNC84789.1"/>
    </source>
</evidence>
<proteinExistence type="predicted"/>
<dbReference type="Pfam" id="PF07676">
    <property type="entry name" value="PD40"/>
    <property type="match status" value="1"/>
</dbReference>
<dbReference type="SUPFAM" id="SSF53474">
    <property type="entry name" value="alpha/beta-Hydrolases"/>
    <property type="match status" value="1"/>
</dbReference>
<dbReference type="PANTHER" id="PTHR43056:SF5">
    <property type="entry name" value="PEPTIDASE S9 PROLYL OLIGOPEPTIDASE CATALYTIC DOMAIN-CONTAINING PROTEIN"/>
    <property type="match status" value="1"/>
</dbReference>
<dbReference type="InterPro" id="IPR029058">
    <property type="entry name" value="AB_hydrolase_fold"/>
</dbReference>
<dbReference type="AlphaFoldDB" id="A0A0L0G790"/>
<protein>
    <recommendedName>
        <fullName evidence="1">Peptidase S9 prolyl oligopeptidase catalytic domain-containing protein</fullName>
    </recommendedName>
</protein>
<dbReference type="Proteomes" id="UP000054560">
    <property type="component" value="Unassembled WGS sequence"/>
</dbReference>
<dbReference type="InterPro" id="IPR011659">
    <property type="entry name" value="WD40"/>
</dbReference>
<dbReference type="EMBL" id="KQ241740">
    <property type="protein sequence ID" value="KNC84789.1"/>
    <property type="molecule type" value="Genomic_DNA"/>
</dbReference>
<dbReference type="eggNOG" id="KOG2100">
    <property type="taxonomic scope" value="Eukaryota"/>
</dbReference>
<dbReference type="OrthoDB" id="416344at2759"/>
<sequence>MVKTKAPYGSWTSPVTSKLVTESGVSLGDLQLDLNSSHSTSTGPELAYWVERRTDGRSTICSSAGGQEVTDWTIPAHSVASKVHEYGGGAFLVYNGTVYYVNKDDQYMYMQSAPLEEPVLLGSHGRYADGSVDLKRGNVFCVHEDHAAGEGEGPAKFTNNPITSIVSLDVKSKTQKIAVTGADFYGSPRVSPDGKQLAWVQWNHPNMPWTSTELWTGNLSSDGLTVQQGSQNRVAGGNGVSVLGPQWANDGSLFWLSDESGYYHLYYGDQWSGLEGDGDTNVITELMTTDCARAAWQFGHDHFAISTNNKYIVLATNDPAKGDSLMFLKRGDLGTQPQIIKSPWTTIYGMKLSPSAKLYLHAGHQSHPESLVMLDLVAGGFTSAKATATPSSMKAVTESPQKSYGSRLFGFYERKVNQLLDTVDSYTEGGVQDAIQAVAQGTDVLVDTWYGDTSKVLRKSLDIKIGDGYVCRARHFTFHAHGREAYAYYYAPTNEDFEPMDGELPPLLVKCHGGPTQQTNSVIDPNILYWTSRGVAIVDVNYSGSTGYGKKYRDRLAKTWGIAEVDDVCAAAEYLVSKGRADPNRLMIDGRSAGGYTTLACLTFKDTFKAGCSKYGVSDLSVLAKETHKFESRYLDYLIGPLPEAQKEYYERSPCNSVDKLNCPMIILQGTADKVVPVSQATIMYEAVKAKGMPVSLVMFEGEGHGFIKQENVELALDGEFYFYSQIFDWSLPKDFPTNVADKVIIEQEVVV</sequence>
<reference evidence="2 3" key="1">
    <citation type="submission" date="2011-02" db="EMBL/GenBank/DDBJ databases">
        <title>The Genome Sequence of Sphaeroforma arctica JP610.</title>
        <authorList>
            <consortium name="The Broad Institute Genome Sequencing Platform"/>
            <person name="Russ C."/>
            <person name="Cuomo C."/>
            <person name="Young S.K."/>
            <person name="Zeng Q."/>
            <person name="Gargeya S."/>
            <person name="Alvarado L."/>
            <person name="Berlin A."/>
            <person name="Chapman S.B."/>
            <person name="Chen Z."/>
            <person name="Freedman E."/>
            <person name="Gellesch M."/>
            <person name="Goldberg J."/>
            <person name="Griggs A."/>
            <person name="Gujja S."/>
            <person name="Heilman E."/>
            <person name="Heiman D."/>
            <person name="Howarth C."/>
            <person name="Mehta T."/>
            <person name="Neiman D."/>
            <person name="Pearson M."/>
            <person name="Roberts A."/>
            <person name="Saif S."/>
            <person name="Shea T."/>
            <person name="Shenoy N."/>
            <person name="Sisk P."/>
            <person name="Stolte C."/>
            <person name="Sykes S."/>
            <person name="White J."/>
            <person name="Yandava C."/>
            <person name="Burger G."/>
            <person name="Gray M.W."/>
            <person name="Holland P.W.H."/>
            <person name="King N."/>
            <person name="Lang F.B.F."/>
            <person name="Roger A.J."/>
            <person name="Ruiz-Trillo I."/>
            <person name="Haas B."/>
            <person name="Nusbaum C."/>
            <person name="Birren B."/>
        </authorList>
    </citation>
    <scope>NUCLEOTIDE SEQUENCE [LARGE SCALE GENOMIC DNA]</scope>
    <source>
        <strain evidence="2 3">JP610</strain>
    </source>
</reference>
<keyword evidence="3" id="KW-1185">Reference proteome</keyword>
<dbReference type="GO" id="GO:0006508">
    <property type="term" value="P:proteolysis"/>
    <property type="evidence" value="ECO:0007669"/>
    <property type="project" value="InterPro"/>
</dbReference>
<organism evidence="2 3">
    <name type="scientific">Sphaeroforma arctica JP610</name>
    <dbReference type="NCBI Taxonomy" id="667725"/>
    <lineage>
        <taxon>Eukaryota</taxon>
        <taxon>Ichthyosporea</taxon>
        <taxon>Ichthyophonida</taxon>
        <taxon>Sphaeroforma</taxon>
    </lineage>
</organism>
<dbReference type="Gene3D" id="3.40.50.1820">
    <property type="entry name" value="alpha/beta hydrolase"/>
    <property type="match status" value="1"/>
</dbReference>
<gene>
    <name evidence="2" type="ORF">SARC_02997</name>
</gene>
<evidence type="ECO:0000313" key="3">
    <source>
        <dbReference type="Proteomes" id="UP000054560"/>
    </source>
</evidence>
<dbReference type="RefSeq" id="XP_014158691.1">
    <property type="nucleotide sequence ID" value="XM_014303216.1"/>
</dbReference>
<dbReference type="InterPro" id="IPR050585">
    <property type="entry name" value="Xaa-Pro_dipeptidyl-ppase/CocE"/>
</dbReference>
<evidence type="ECO:0000259" key="1">
    <source>
        <dbReference type="Pfam" id="PF00326"/>
    </source>
</evidence>
<dbReference type="Pfam" id="PF00326">
    <property type="entry name" value="Peptidase_S9"/>
    <property type="match status" value="1"/>
</dbReference>
<dbReference type="SUPFAM" id="SSF69322">
    <property type="entry name" value="Tricorn protease domain 2"/>
    <property type="match status" value="1"/>
</dbReference>
<dbReference type="STRING" id="667725.A0A0L0G790"/>
<dbReference type="Gene3D" id="2.120.10.30">
    <property type="entry name" value="TolB, C-terminal domain"/>
    <property type="match status" value="1"/>
</dbReference>
<feature type="domain" description="Peptidase S9 prolyl oligopeptidase catalytic" evidence="1">
    <location>
        <begin position="526"/>
        <end position="728"/>
    </location>
</feature>
<dbReference type="PANTHER" id="PTHR43056">
    <property type="entry name" value="PEPTIDASE S9 PROLYL OLIGOPEPTIDASE"/>
    <property type="match status" value="1"/>
</dbReference>
<dbReference type="GO" id="GO:0008236">
    <property type="term" value="F:serine-type peptidase activity"/>
    <property type="evidence" value="ECO:0007669"/>
    <property type="project" value="InterPro"/>
</dbReference>
<name>A0A0L0G790_9EUKA</name>
<dbReference type="GeneID" id="25903501"/>
<dbReference type="InterPro" id="IPR011042">
    <property type="entry name" value="6-blade_b-propeller_TolB-like"/>
</dbReference>